<dbReference type="Proteomes" id="UP001634747">
    <property type="component" value="Unassembled WGS sequence"/>
</dbReference>
<dbReference type="RefSeq" id="WP_263414479.1">
    <property type="nucleotide sequence ID" value="NZ_BAABBH010000001.1"/>
</dbReference>
<protein>
    <submittedName>
        <fullName evidence="3">Uncharacterized protein</fullName>
    </submittedName>
</protein>
<sequence>MNIKGRIVTAVFAAALAVPAISMAQYGNGYGPPPPPPPGQGPGGWDAPPSDFRQDVQRQGWRDGMYGASQDAKNGRRPNVMNRDEYRNYRGPARRLYRAAFQRGYAAFWSHQGGGRPY</sequence>
<reference evidence="3 4" key="1">
    <citation type="submission" date="2024-12" db="EMBL/GenBank/DDBJ databases">
        <authorList>
            <person name="Lee Y."/>
        </authorList>
    </citation>
    <scope>NUCLEOTIDE SEQUENCE [LARGE SCALE GENOMIC DNA]</scope>
    <source>
        <strain evidence="3 4">03SUJ4</strain>
    </source>
</reference>
<gene>
    <name evidence="3" type="ORF">ACK2TP_16405</name>
</gene>
<proteinExistence type="predicted"/>
<feature type="region of interest" description="Disordered" evidence="1">
    <location>
        <begin position="25"/>
        <end position="53"/>
    </location>
</feature>
<evidence type="ECO:0000313" key="4">
    <source>
        <dbReference type="Proteomes" id="UP001634747"/>
    </source>
</evidence>
<keyword evidence="2" id="KW-0732">Signal</keyword>
<name>A0ABW9KNL7_9BACT</name>
<evidence type="ECO:0000256" key="1">
    <source>
        <dbReference type="SAM" id="MobiDB-lite"/>
    </source>
</evidence>
<organism evidence="3 4">
    <name type="scientific">Terriglobus aquaticus</name>
    <dbReference type="NCBI Taxonomy" id="940139"/>
    <lineage>
        <taxon>Bacteria</taxon>
        <taxon>Pseudomonadati</taxon>
        <taxon>Acidobacteriota</taxon>
        <taxon>Terriglobia</taxon>
        <taxon>Terriglobales</taxon>
        <taxon>Acidobacteriaceae</taxon>
        <taxon>Terriglobus</taxon>
    </lineage>
</organism>
<dbReference type="EMBL" id="JBJYXY010000001">
    <property type="protein sequence ID" value="MFN2977354.1"/>
    <property type="molecule type" value="Genomic_DNA"/>
</dbReference>
<feature type="signal peptide" evidence="2">
    <location>
        <begin position="1"/>
        <end position="24"/>
    </location>
</feature>
<feature type="chain" id="PRO_5045970923" evidence="2">
    <location>
        <begin position="25"/>
        <end position="118"/>
    </location>
</feature>
<feature type="region of interest" description="Disordered" evidence="1">
    <location>
        <begin position="65"/>
        <end position="86"/>
    </location>
</feature>
<evidence type="ECO:0000313" key="3">
    <source>
        <dbReference type="EMBL" id="MFN2977354.1"/>
    </source>
</evidence>
<feature type="compositionally biased region" description="Pro residues" evidence="1">
    <location>
        <begin position="31"/>
        <end position="40"/>
    </location>
</feature>
<evidence type="ECO:0000256" key="2">
    <source>
        <dbReference type="SAM" id="SignalP"/>
    </source>
</evidence>
<accession>A0ABW9KNL7</accession>
<comment type="caution">
    <text evidence="3">The sequence shown here is derived from an EMBL/GenBank/DDBJ whole genome shotgun (WGS) entry which is preliminary data.</text>
</comment>
<keyword evidence="4" id="KW-1185">Reference proteome</keyword>